<proteinExistence type="predicted"/>
<dbReference type="GO" id="GO:0004066">
    <property type="term" value="F:asparagine synthase (glutamine-hydrolyzing) activity"/>
    <property type="evidence" value="ECO:0007669"/>
    <property type="project" value="InterPro"/>
</dbReference>
<dbReference type="SUPFAM" id="SSF52402">
    <property type="entry name" value="Adenine nucleotide alpha hydrolases-like"/>
    <property type="match status" value="1"/>
</dbReference>
<dbReference type="Gene3D" id="3.40.50.620">
    <property type="entry name" value="HUPs"/>
    <property type="match status" value="2"/>
</dbReference>
<protein>
    <submittedName>
        <fullName evidence="2">Asparagine synthase</fullName>
    </submittedName>
</protein>
<comment type="caution">
    <text evidence="2">The sequence shown here is derived from an EMBL/GenBank/DDBJ whole genome shotgun (WGS) entry which is preliminary data.</text>
</comment>
<feature type="domain" description="Asparagine synthetase" evidence="1">
    <location>
        <begin position="249"/>
        <end position="593"/>
    </location>
</feature>
<dbReference type="GO" id="GO:0006529">
    <property type="term" value="P:asparagine biosynthetic process"/>
    <property type="evidence" value="ECO:0007669"/>
    <property type="project" value="InterPro"/>
</dbReference>
<keyword evidence="3" id="KW-1185">Reference proteome</keyword>
<evidence type="ECO:0000313" key="2">
    <source>
        <dbReference type="EMBL" id="RVT50612.1"/>
    </source>
</evidence>
<dbReference type="EMBL" id="SACT01000005">
    <property type="protein sequence ID" value="RVT50612.1"/>
    <property type="molecule type" value="Genomic_DNA"/>
</dbReference>
<dbReference type="InterPro" id="IPR014729">
    <property type="entry name" value="Rossmann-like_a/b/a_fold"/>
</dbReference>
<sequence length="609" mass="65362">MFRYLVLAWDPLRPDCSERVVRLRQRLLRNGAWSPSIDAPGLFVATTGSDRRNNGAWPLTSGRGVILGRLFDARGAAHPSGSRATPNGTSLEAVARTSGASLIESHWGRYVAVLQDDAGITVVRDPGGALPCFVRHLRGIWLVFSWLEDSIDLLGPEGVPPLDWQAIRALLLLGALGGHATALDGVTAVLPGQRVRLGAHAAHGEMLWAPAAIARDPLDLPASQAADLLVQTTERCVGAWAGDVGRILMRLSGGVDSAIVLACLTKTRDPESIICLNYHSPGADGDERVYAREAASMAGCRLIEAPRDTGYRLERVLAMALTPCPTSIAGRLTADTDAAHARSVEAPAMFTGGGGDQLYFEFRRWWPAADYLRLRGFGPGFLRAAMSAARLGGQSVWQTVRLALSDRLRRGAPSIAAGGSLSLAGPGLMDGAPDLARFVHPLGGSAHDLPIGKSVQLSQLLFPMEYYDPLARQAAPELVNPLLSRPLVELCLRLPTYLLTEGGQPRGLARLAFAHRIPRAIALRRSKGGMEEHLSTVVAQNRDVVRALLLDGQLVRRGLIDRRRIEDALSDARQAPTASTAEILTCVGIEAWLARHEALRSSAASRPES</sequence>
<dbReference type="AlphaFoldDB" id="A0A437JTX6"/>
<organism evidence="2 3">
    <name type="scientific">Rubrivivax albus</name>
    <dbReference type="NCBI Taxonomy" id="2499835"/>
    <lineage>
        <taxon>Bacteria</taxon>
        <taxon>Pseudomonadati</taxon>
        <taxon>Pseudomonadota</taxon>
        <taxon>Betaproteobacteria</taxon>
        <taxon>Burkholderiales</taxon>
        <taxon>Sphaerotilaceae</taxon>
        <taxon>Rubrivivax</taxon>
    </lineage>
</organism>
<evidence type="ECO:0000259" key="1">
    <source>
        <dbReference type="Pfam" id="PF00733"/>
    </source>
</evidence>
<reference evidence="2 3" key="1">
    <citation type="submission" date="2019-01" db="EMBL/GenBank/DDBJ databases">
        <authorList>
            <person name="Chen W.-M."/>
        </authorList>
    </citation>
    <scope>NUCLEOTIDE SEQUENCE [LARGE SCALE GENOMIC DNA]</scope>
    <source>
        <strain evidence="2 3">ICH-3</strain>
    </source>
</reference>
<gene>
    <name evidence="2" type="ORF">ENE75_16615</name>
</gene>
<dbReference type="InterPro" id="IPR001962">
    <property type="entry name" value="Asn_synthase"/>
</dbReference>
<dbReference type="OrthoDB" id="7053173at2"/>
<dbReference type="Proteomes" id="UP000288178">
    <property type="component" value="Unassembled WGS sequence"/>
</dbReference>
<dbReference type="Pfam" id="PF00733">
    <property type="entry name" value="Asn_synthase"/>
    <property type="match status" value="1"/>
</dbReference>
<evidence type="ECO:0000313" key="3">
    <source>
        <dbReference type="Proteomes" id="UP000288178"/>
    </source>
</evidence>
<name>A0A437JTX6_9BURK</name>
<accession>A0A437JTX6</accession>
<dbReference type="RefSeq" id="WP_128199428.1">
    <property type="nucleotide sequence ID" value="NZ_SACT01000005.1"/>
</dbReference>